<dbReference type="Pfam" id="PF02880">
    <property type="entry name" value="PGM_PMM_III"/>
    <property type="match status" value="1"/>
</dbReference>
<dbReference type="STRING" id="459349.CLOAM0516"/>
<comment type="similarity">
    <text evidence="2">Belongs to the phosphohexose mutase family.</text>
</comment>
<dbReference type="OrthoDB" id="9803322at2"/>
<evidence type="ECO:0000259" key="10">
    <source>
        <dbReference type="Pfam" id="PF02880"/>
    </source>
</evidence>
<organism evidence="11 12">
    <name type="scientific">Cloacimonas acidaminovorans (strain Evry)</name>
    <dbReference type="NCBI Taxonomy" id="459349"/>
    <lineage>
        <taxon>Bacteria</taxon>
        <taxon>Pseudomonadati</taxon>
        <taxon>Candidatus Cloacimonadota</taxon>
        <taxon>Candidatus Cloacimonadia</taxon>
        <taxon>Candidatus Cloacimonadales</taxon>
        <taxon>Candidatus Cloacimonadaceae</taxon>
        <taxon>Candidatus Cloacimonas</taxon>
    </lineage>
</organism>
<dbReference type="InterPro" id="IPR005846">
    <property type="entry name" value="A-D-PHexomutase_a/b/a-III"/>
</dbReference>
<protein>
    <submittedName>
        <fullName evidence="11">Phosphomannomutase</fullName>
        <ecNumber evidence="11">5.4.2.8</ecNumber>
    </submittedName>
</protein>
<dbReference type="SUPFAM" id="SSF55957">
    <property type="entry name" value="Phosphoglucomutase, C-terminal domain"/>
    <property type="match status" value="1"/>
</dbReference>
<proteinExistence type="inferred from homology"/>
<dbReference type="EC" id="5.4.2.8" evidence="11"/>
<dbReference type="CDD" id="cd03089">
    <property type="entry name" value="PMM_PGM"/>
    <property type="match status" value="1"/>
</dbReference>
<keyword evidence="5" id="KW-0460">Magnesium</keyword>
<evidence type="ECO:0000256" key="2">
    <source>
        <dbReference type="ARBA" id="ARBA00010231"/>
    </source>
</evidence>
<evidence type="ECO:0000256" key="3">
    <source>
        <dbReference type="ARBA" id="ARBA00022553"/>
    </source>
</evidence>
<dbReference type="Gene3D" id="3.40.120.10">
    <property type="entry name" value="Alpha-D-Glucose-1,6-Bisphosphate, subunit A, domain 3"/>
    <property type="match status" value="3"/>
</dbReference>
<dbReference type="InterPro" id="IPR005845">
    <property type="entry name" value="A-D-PHexomutase_a/b/a-II"/>
</dbReference>
<dbReference type="Pfam" id="PF02879">
    <property type="entry name" value="PGM_PMM_II"/>
    <property type="match status" value="1"/>
</dbReference>
<gene>
    <name evidence="11" type="primary">cpsG</name>
    <name evidence="11" type="ordered locus">CLOAM0516</name>
</gene>
<dbReference type="HOGENOM" id="CLU_016950_9_1_0"/>
<evidence type="ECO:0000313" key="12">
    <source>
        <dbReference type="Proteomes" id="UP000002019"/>
    </source>
</evidence>
<evidence type="ECO:0000256" key="1">
    <source>
        <dbReference type="ARBA" id="ARBA00001946"/>
    </source>
</evidence>
<keyword evidence="6 11" id="KW-0413">Isomerase</keyword>
<accession>B0VGH6</accession>
<dbReference type="GO" id="GO:0004615">
    <property type="term" value="F:phosphomannomutase activity"/>
    <property type="evidence" value="ECO:0007669"/>
    <property type="project" value="UniProtKB-EC"/>
</dbReference>
<sequence>MIKPEIFRQYDIRGIVNEELNEESYYLIGKGFGTYLRNKGLKSIVLGGDARHSTPLFMNAFSKGALETGCDIIDLGIVPTPVLYFSIWKLQSDGGAMVTASHNPSQYNGCKLNLGLSSVYADELQKVLQIIQKGDFATGNGKLVKNNEIGNVYIDYIVNGIKLQRPVKVIVDGGNGVGGPYLTTILRLLGCEVIDMFCEPDGDFPNHHPDPTIAKNMEALSKAVVDNKYELGIGLDGDADRIGVIDEQGKLLLGDQILNILARDYLKHNPGKKIIADVKCSMNLFNDIKKYGGEPIMYKTGHANIKMFMKEMGVEFAGEMSGHIFLADRYLGFDDAIYVSCRFVEIVSQTHNPVSTFLADQPKLYNTPELHTNCPDEKKFEVVAKVCEEFQKEGYDVNDIDGARITFPDGWGLIRASNTTPVIVTRYEALTESRMNEIKNLIESKINKYL</sequence>
<evidence type="ECO:0000256" key="6">
    <source>
        <dbReference type="ARBA" id="ARBA00023235"/>
    </source>
</evidence>
<dbReference type="GO" id="GO:0046872">
    <property type="term" value="F:metal ion binding"/>
    <property type="evidence" value="ECO:0007669"/>
    <property type="project" value="UniProtKB-KW"/>
</dbReference>
<evidence type="ECO:0000259" key="8">
    <source>
        <dbReference type="Pfam" id="PF02878"/>
    </source>
</evidence>
<dbReference type="Proteomes" id="UP000002019">
    <property type="component" value="Chromosome"/>
</dbReference>
<dbReference type="eggNOG" id="COG1109">
    <property type="taxonomic scope" value="Bacteria"/>
</dbReference>
<dbReference type="InterPro" id="IPR016055">
    <property type="entry name" value="A-D-PHexomutase_a/b/a-I/II/III"/>
</dbReference>
<dbReference type="Gene3D" id="3.30.310.50">
    <property type="entry name" value="Alpha-D-phosphohexomutase, C-terminal domain"/>
    <property type="match status" value="1"/>
</dbReference>
<dbReference type="AlphaFoldDB" id="B0VGH6"/>
<dbReference type="PRINTS" id="PR00509">
    <property type="entry name" value="PGMPMM"/>
</dbReference>
<dbReference type="GO" id="GO:0005975">
    <property type="term" value="P:carbohydrate metabolic process"/>
    <property type="evidence" value="ECO:0007669"/>
    <property type="project" value="InterPro"/>
</dbReference>
<dbReference type="InterPro" id="IPR005843">
    <property type="entry name" value="A-D-PHexomutase_C"/>
</dbReference>
<feature type="domain" description="Alpha-D-phosphohexomutase alpha/beta/alpha" evidence="8">
    <location>
        <begin position="6"/>
        <end position="136"/>
    </location>
</feature>
<dbReference type="PANTHER" id="PTHR43771">
    <property type="entry name" value="PHOSPHOMANNOMUTASE"/>
    <property type="match status" value="1"/>
</dbReference>
<dbReference type="Pfam" id="PF00408">
    <property type="entry name" value="PGM_PMM_IV"/>
    <property type="match status" value="1"/>
</dbReference>
<dbReference type="PANTHER" id="PTHR43771:SF2">
    <property type="entry name" value="PHOSPHOMANNOMUTASE_PHOSPHOGLUCOMUTASE"/>
    <property type="match status" value="1"/>
</dbReference>
<dbReference type="RefSeq" id="WP_015424274.1">
    <property type="nucleotide sequence ID" value="NC_020449.1"/>
</dbReference>
<evidence type="ECO:0000259" key="9">
    <source>
        <dbReference type="Pfam" id="PF02879"/>
    </source>
</evidence>
<keyword evidence="4" id="KW-0479">Metal-binding</keyword>
<evidence type="ECO:0000256" key="5">
    <source>
        <dbReference type="ARBA" id="ARBA00022842"/>
    </source>
</evidence>
<evidence type="ECO:0000259" key="7">
    <source>
        <dbReference type="Pfam" id="PF00408"/>
    </source>
</evidence>
<reference evidence="11 12" key="1">
    <citation type="journal article" date="2008" name="J. Bacteriol.">
        <title>'Candidatus Cloacamonas acidaminovorans': genome sequence reconstruction provides a first glimpse of a new bacterial division.</title>
        <authorList>
            <person name="Pelletier E."/>
            <person name="Kreimeyer A."/>
            <person name="Bocs S."/>
            <person name="Rouy Z."/>
            <person name="Gyapay G."/>
            <person name="Chouari R."/>
            <person name="Riviere D."/>
            <person name="Ganesan A."/>
            <person name="Daegelen P."/>
            <person name="Sghir A."/>
            <person name="Cohen G.N."/>
            <person name="Medigue C."/>
            <person name="Weissenbach J."/>
            <person name="Le Paslier D."/>
        </authorList>
    </citation>
    <scope>NUCLEOTIDE SEQUENCE [LARGE SCALE GENOMIC DNA]</scope>
    <source>
        <strain evidence="12">Evry</strain>
    </source>
</reference>
<dbReference type="Pfam" id="PF02878">
    <property type="entry name" value="PGM_PMM_I"/>
    <property type="match status" value="1"/>
</dbReference>
<evidence type="ECO:0000256" key="4">
    <source>
        <dbReference type="ARBA" id="ARBA00022723"/>
    </source>
</evidence>
<dbReference type="KEGG" id="caci:CLOAM0516"/>
<dbReference type="InterPro" id="IPR005844">
    <property type="entry name" value="A-D-PHexomutase_a/b/a-I"/>
</dbReference>
<name>B0VGH6_CLOAI</name>
<dbReference type="SUPFAM" id="SSF53738">
    <property type="entry name" value="Phosphoglucomutase, first 3 domains"/>
    <property type="match status" value="3"/>
</dbReference>
<keyword evidence="12" id="KW-1185">Reference proteome</keyword>
<dbReference type="InterPro" id="IPR005841">
    <property type="entry name" value="Alpha-D-phosphohexomutase_SF"/>
</dbReference>
<feature type="domain" description="Alpha-D-phosphohexomutase alpha/beta/alpha" evidence="10">
    <location>
        <begin position="254"/>
        <end position="365"/>
    </location>
</feature>
<dbReference type="InterPro" id="IPR036900">
    <property type="entry name" value="A-D-PHexomutase_C_sf"/>
</dbReference>
<comment type="cofactor">
    <cofactor evidence="1">
        <name>Mg(2+)</name>
        <dbReference type="ChEBI" id="CHEBI:18420"/>
    </cofactor>
</comment>
<dbReference type="EMBL" id="CU466930">
    <property type="protein sequence ID" value="CAO80413.1"/>
    <property type="molecule type" value="Genomic_DNA"/>
</dbReference>
<feature type="domain" description="Alpha-D-phosphohexomutase alpha/beta/alpha" evidence="9">
    <location>
        <begin position="153"/>
        <end position="249"/>
    </location>
</feature>
<evidence type="ECO:0000313" key="11">
    <source>
        <dbReference type="EMBL" id="CAO80413.1"/>
    </source>
</evidence>
<keyword evidence="3" id="KW-0597">Phosphoprotein</keyword>
<feature type="domain" description="Alpha-D-phosphohexomutase C-terminal" evidence="7">
    <location>
        <begin position="374"/>
        <end position="441"/>
    </location>
</feature>